<dbReference type="Pfam" id="PF11967">
    <property type="entry name" value="RecO_N"/>
    <property type="match status" value="1"/>
</dbReference>
<evidence type="ECO:0000313" key="10">
    <source>
        <dbReference type="Proteomes" id="UP000641741"/>
    </source>
</evidence>
<evidence type="ECO:0000313" key="9">
    <source>
        <dbReference type="EMBL" id="MBC5695176.1"/>
    </source>
</evidence>
<dbReference type="EMBL" id="JACOPK010000003">
    <property type="protein sequence ID" value="MBC5695176.1"/>
    <property type="molecule type" value="Genomic_DNA"/>
</dbReference>
<dbReference type="InterPro" id="IPR003717">
    <property type="entry name" value="RecO"/>
</dbReference>
<name>A0ABR7GLL5_9FIRM</name>
<evidence type="ECO:0000256" key="2">
    <source>
        <dbReference type="ARBA" id="ARBA00021310"/>
    </source>
</evidence>
<dbReference type="Gene3D" id="1.20.1440.120">
    <property type="entry name" value="Recombination protein O, C-terminal domain"/>
    <property type="match status" value="1"/>
</dbReference>
<dbReference type="Proteomes" id="UP000641741">
    <property type="component" value="Unassembled WGS sequence"/>
</dbReference>
<dbReference type="Pfam" id="PF02565">
    <property type="entry name" value="RecO_C"/>
    <property type="match status" value="1"/>
</dbReference>
<dbReference type="Gene3D" id="2.40.50.140">
    <property type="entry name" value="Nucleic acid-binding proteins"/>
    <property type="match status" value="1"/>
</dbReference>
<comment type="caution">
    <text evidence="9">The sequence shown here is derived from an EMBL/GenBank/DDBJ whole genome shotgun (WGS) entry which is preliminary data.</text>
</comment>
<dbReference type="InterPro" id="IPR022572">
    <property type="entry name" value="DNA_rep/recomb_RecO_N"/>
</dbReference>
<keyword evidence="4 7" id="KW-0233">DNA recombination</keyword>
<dbReference type="SUPFAM" id="SSF57863">
    <property type="entry name" value="ArfGap/RecO-like zinc finger"/>
    <property type="match status" value="1"/>
</dbReference>
<comment type="similarity">
    <text evidence="1 7">Belongs to the RecO family.</text>
</comment>
<dbReference type="SUPFAM" id="SSF50249">
    <property type="entry name" value="Nucleic acid-binding proteins"/>
    <property type="match status" value="1"/>
</dbReference>
<protein>
    <recommendedName>
        <fullName evidence="2 7">DNA repair protein RecO</fullName>
    </recommendedName>
    <alternativeName>
        <fullName evidence="6 7">Recombination protein O</fullName>
    </alternativeName>
</protein>
<keyword evidence="5 7" id="KW-0234">DNA repair</keyword>
<evidence type="ECO:0000256" key="1">
    <source>
        <dbReference type="ARBA" id="ARBA00007452"/>
    </source>
</evidence>
<evidence type="ECO:0000256" key="7">
    <source>
        <dbReference type="HAMAP-Rule" id="MF_00201"/>
    </source>
</evidence>
<dbReference type="PANTHER" id="PTHR33991">
    <property type="entry name" value="DNA REPAIR PROTEIN RECO"/>
    <property type="match status" value="1"/>
</dbReference>
<dbReference type="NCBIfam" id="TIGR00613">
    <property type="entry name" value="reco"/>
    <property type="match status" value="1"/>
</dbReference>
<evidence type="ECO:0000259" key="8">
    <source>
        <dbReference type="Pfam" id="PF11967"/>
    </source>
</evidence>
<organism evidence="9 10">
    <name type="scientific">Agathobaculum hominis</name>
    <dbReference type="NCBI Taxonomy" id="2763014"/>
    <lineage>
        <taxon>Bacteria</taxon>
        <taxon>Bacillati</taxon>
        <taxon>Bacillota</taxon>
        <taxon>Clostridia</taxon>
        <taxon>Eubacteriales</taxon>
        <taxon>Butyricicoccaceae</taxon>
        <taxon>Agathobaculum</taxon>
    </lineage>
</organism>
<reference evidence="9 10" key="1">
    <citation type="submission" date="2020-08" db="EMBL/GenBank/DDBJ databases">
        <title>Genome public.</title>
        <authorList>
            <person name="Liu C."/>
            <person name="Sun Q."/>
        </authorList>
    </citation>
    <scope>NUCLEOTIDE SEQUENCE [LARGE SCALE GENOMIC DNA]</scope>
    <source>
        <strain evidence="9 10">M2</strain>
    </source>
</reference>
<evidence type="ECO:0000256" key="5">
    <source>
        <dbReference type="ARBA" id="ARBA00023204"/>
    </source>
</evidence>
<dbReference type="InterPro" id="IPR037278">
    <property type="entry name" value="ARFGAP/RecO"/>
</dbReference>
<keyword evidence="3 7" id="KW-0227">DNA damage</keyword>
<evidence type="ECO:0000256" key="4">
    <source>
        <dbReference type="ARBA" id="ARBA00023172"/>
    </source>
</evidence>
<evidence type="ECO:0000256" key="6">
    <source>
        <dbReference type="ARBA" id="ARBA00033409"/>
    </source>
</evidence>
<dbReference type="RefSeq" id="WP_186969464.1">
    <property type="nucleotide sequence ID" value="NZ_JACOPK010000003.1"/>
</dbReference>
<comment type="function">
    <text evidence="7">Involved in DNA repair and RecF pathway recombination.</text>
</comment>
<dbReference type="InterPro" id="IPR012340">
    <property type="entry name" value="NA-bd_OB-fold"/>
</dbReference>
<dbReference type="InterPro" id="IPR042242">
    <property type="entry name" value="RecO_C"/>
</dbReference>
<proteinExistence type="inferred from homology"/>
<dbReference type="PANTHER" id="PTHR33991:SF1">
    <property type="entry name" value="DNA REPAIR PROTEIN RECO"/>
    <property type="match status" value="1"/>
</dbReference>
<accession>A0ABR7GLL5</accession>
<gene>
    <name evidence="7 9" type="primary">recO</name>
    <name evidence="9" type="ORF">H8S02_04340</name>
</gene>
<evidence type="ECO:0000256" key="3">
    <source>
        <dbReference type="ARBA" id="ARBA00022763"/>
    </source>
</evidence>
<dbReference type="HAMAP" id="MF_00201">
    <property type="entry name" value="RecO"/>
    <property type="match status" value="1"/>
</dbReference>
<sequence length="251" mass="27918">MAEVKLRALVLREVDFGDWDRYLTVLAEDGRKVEILCKNARRGKKTNPAARQLCFSEFILAERGEKYALREADLVHSFFVLAEDIERYALACYLCELTSALSDPGLESPALCRLLLTALLALERKKRDPALVKAAFELRVMAESGYAPDLTSCGVCGEVIENPPVCFSVRAGTAADAKCAGRVGGYAQLVDSTLRAMLHALTAEPNKVYAFALSGPAREQFCGMAEEYVKYHLGREFESLRFYRSLQMPMK</sequence>
<feature type="domain" description="DNA replication/recombination mediator RecO N-terminal" evidence="8">
    <location>
        <begin position="1"/>
        <end position="78"/>
    </location>
</feature>
<keyword evidence="10" id="KW-1185">Reference proteome</keyword>